<protein>
    <recommendedName>
        <fullName evidence="7">Major facilitator superfamily (MFS) profile domain-containing protein</fullName>
    </recommendedName>
</protein>
<dbReference type="GO" id="GO:0015174">
    <property type="term" value="F:basic amino acid transmembrane transporter activity"/>
    <property type="evidence" value="ECO:0007669"/>
    <property type="project" value="TreeGrafter"/>
</dbReference>
<evidence type="ECO:0000256" key="4">
    <source>
        <dbReference type="ARBA" id="ARBA00023136"/>
    </source>
</evidence>
<evidence type="ECO:0000256" key="1">
    <source>
        <dbReference type="ARBA" id="ARBA00004141"/>
    </source>
</evidence>
<dbReference type="SUPFAM" id="SSF103473">
    <property type="entry name" value="MFS general substrate transporter"/>
    <property type="match status" value="2"/>
</dbReference>
<dbReference type="Proteomes" id="UP001213000">
    <property type="component" value="Unassembled WGS sequence"/>
</dbReference>
<keyword evidence="9" id="KW-1185">Reference proteome</keyword>
<accession>A0AAD5W2R4</accession>
<keyword evidence="2 6" id="KW-0812">Transmembrane</keyword>
<dbReference type="Gene3D" id="1.20.1250.20">
    <property type="entry name" value="MFS general substrate transporter like domains"/>
    <property type="match status" value="1"/>
</dbReference>
<dbReference type="PANTHER" id="PTHR23501:SF84">
    <property type="entry name" value="VACUOLAR MEMBRANE AMINO ACID UPTAKE TRANSPORTER FNX2"/>
    <property type="match status" value="1"/>
</dbReference>
<evidence type="ECO:0000259" key="7">
    <source>
        <dbReference type="PROSITE" id="PS50850"/>
    </source>
</evidence>
<evidence type="ECO:0000313" key="9">
    <source>
        <dbReference type="Proteomes" id="UP001213000"/>
    </source>
</evidence>
<evidence type="ECO:0000256" key="6">
    <source>
        <dbReference type="SAM" id="Phobius"/>
    </source>
</evidence>
<feature type="transmembrane region" description="Helical" evidence="6">
    <location>
        <begin position="444"/>
        <end position="466"/>
    </location>
</feature>
<reference evidence="8" key="1">
    <citation type="submission" date="2022-07" db="EMBL/GenBank/DDBJ databases">
        <title>Genome Sequence of Leucocoprinus birnbaumii.</title>
        <authorList>
            <person name="Buettner E."/>
        </authorList>
    </citation>
    <scope>NUCLEOTIDE SEQUENCE</scope>
    <source>
        <strain evidence="8">VT141</strain>
    </source>
</reference>
<dbReference type="Pfam" id="PF07690">
    <property type="entry name" value="MFS_1"/>
    <property type="match status" value="1"/>
</dbReference>
<keyword evidence="4 6" id="KW-0472">Membrane</keyword>
<comment type="subcellular location">
    <subcellularLocation>
        <location evidence="1">Membrane</location>
        <topology evidence="1">Multi-pass membrane protein</topology>
    </subcellularLocation>
</comment>
<dbReference type="PANTHER" id="PTHR23501">
    <property type="entry name" value="MAJOR FACILITATOR SUPERFAMILY"/>
    <property type="match status" value="1"/>
</dbReference>
<feature type="transmembrane region" description="Helical" evidence="6">
    <location>
        <begin position="177"/>
        <end position="201"/>
    </location>
</feature>
<evidence type="ECO:0000256" key="5">
    <source>
        <dbReference type="SAM" id="MobiDB-lite"/>
    </source>
</evidence>
<feature type="transmembrane region" description="Helical" evidence="6">
    <location>
        <begin position="384"/>
        <end position="405"/>
    </location>
</feature>
<evidence type="ECO:0000256" key="2">
    <source>
        <dbReference type="ARBA" id="ARBA00022692"/>
    </source>
</evidence>
<dbReference type="InterPro" id="IPR011701">
    <property type="entry name" value="MFS"/>
</dbReference>
<feature type="compositionally biased region" description="Polar residues" evidence="5">
    <location>
        <begin position="1"/>
        <end position="19"/>
    </location>
</feature>
<feature type="transmembrane region" description="Helical" evidence="6">
    <location>
        <begin position="478"/>
        <end position="502"/>
    </location>
</feature>
<evidence type="ECO:0000313" key="8">
    <source>
        <dbReference type="EMBL" id="KAJ3573810.1"/>
    </source>
</evidence>
<feature type="region of interest" description="Disordered" evidence="5">
    <location>
        <begin position="1"/>
        <end position="74"/>
    </location>
</feature>
<evidence type="ECO:0000256" key="3">
    <source>
        <dbReference type="ARBA" id="ARBA00022989"/>
    </source>
</evidence>
<comment type="caution">
    <text evidence="8">The sequence shown here is derived from an EMBL/GenBank/DDBJ whole genome shotgun (WGS) entry which is preliminary data.</text>
</comment>
<dbReference type="Gene3D" id="1.20.1720.10">
    <property type="entry name" value="Multidrug resistance protein D"/>
    <property type="match status" value="1"/>
</dbReference>
<feature type="transmembrane region" description="Helical" evidence="6">
    <location>
        <begin position="213"/>
        <end position="235"/>
    </location>
</feature>
<feature type="transmembrane region" description="Helical" evidence="6">
    <location>
        <begin position="342"/>
        <end position="364"/>
    </location>
</feature>
<gene>
    <name evidence="8" type="ORF">NP233_g2185</name>
</gene>
<feature type="transmembrane region" description="Helical" evidence="6">
    <location>
        <begin position="122"/>
        <end position="140"/>
    </location>
</feature>
<dbReference type="GO" id="GO:0000329">
    <property type="term" value="C:fungal-type vacuole membrane"/>
    <property type="evidence" value="ECO:0007669"/>
    <property type="project" value="TreeGrafter"/>
</dbReference>
<dbReference type="EMBL" id="JANIEX010000090">
    <property type="protein sequence ID" value="KAJ3573810.1"/>
    <property type="molecule type" value="Genomic_DNA"/>
</dbReference>
<dbReference type="InterPro" id="IPR020846">
    <property type="entry name" value="MFS_dom"/>
</dbReference>
<proteinExistence type="predicted"/>
<feature type="transmembrane region" description="Helical" evidence="6">
    <location>
        <begin position="85"/>
        <end position="116"/>
    </location>
</feature>
<feature type="domain" description="Major facilitator superfamily (MFS) profile" evidence="7">
    <location>
        <begin position="87"/>
        <end position="610"/>
    </location>
</feature>
<sequence>MLKSPTTPSFMSSSRSQVTLVDESERTRSPAGSNAGPDVEEKAREGEGDDEKVEVEGEGGRNIEDGRGQAPVGEDGKPVRLGAQFLCVAPILVGVFLSAMDNTIVISSFGAIGTYFNALEKTSWIATAYLLTVSSFQPLYGKLTDIFGRKSCILFAYSIFAFGCMLCGSAQSMNMLIASRALAGIGGGGMATLASIIISDLVPLRSAHKGEILTGLMNIVWSCGNTAGASLGGFLADTIGWRWGFFIQLPLAIASGVSVHLFLHMPTPLAWSPATSASPSITDLPETASTHEKPQVQLNQVEQFKAKIRRIDFAGAITLVCAVFCLLYGMDKGGSLGWQHASTVSALISFAFLIIIFGLIEGFVASEPFAPPRIVFNRGLIPSYLTNFLTVAASFGQLFHISLYFQAVLGKSAAVTGAWLVITIAADLTSSLLCGVIMQSTGRYYYLSTCAYVVMLSGVVTVAGGTGLLRMPKSMGEIIAGLAVTAMGYGGGITTSVVALIANVEQSDQAVATAVSYFFRSLGSVIGLAIGSTLVQISLRNTLRHTVQGKDADEIARRVRKSLAYLDELDVDTRAIVRSAYATAIHSTQILSMALVFAAIVVSLFVIEKRLVR</sequence>
<keyword evidence="3 6" id="KW-1133">Transmembrane helix</keyword>
<feature type="transmembrane region" description="Helical" evidence="6">
    <location>
        <begin position="241"/>
        <end position="263"/>
    </location>
</feature>
<feature type="transmembrane region" description="Helical" evidence="6">
    <location>
        <begin position="313"/>
        <end position="330"/>
    </location>
</feature>
<feature type="transmembrane region" description="Helical" evidence="6">
    <location>
        <begin position="417"/>
        <end position="437"/>
    </location>
</feature>
<dbReference type="InterPro" id="IPR036259">
    <property type="entry name" value="MFS_trans_sf"/>
</dbReference>
<dbReference type="CDD" id="cd17502">
    <property type="entry name" value="MFS_Azr1_MDR_like"/>
    <property type="match status" value="1"/>
</dbReference>
<feature type="transmembrane region" description="Helical" evidence="6">
    <location>
        <begin position="152"/>
        <end position="171"/>
    </location>
</feature>
<dbReference type="AlphaFoldDB" id="A0AAD5W2R4"/>
<feature type="transmembrane region" description="Helical" evidence="6">
    <location>
        <begin position="514"/>
        <end position="537"/>
    </location>
</feature>
<dbReference type="PROSITE" id="PS50850">
    <property type="entry name" value="MFS"/>
    <property type="match status" value="1"/>
</dbReference>
<feature type="compositionally biased region" description="Basic and acidic residues" evidence="5">
    <location>
        <begin position="54"/>
        <end position="67"/>
    </location>
</feature>
<organism evidence="8 9">
    <name type="scientific">Leucocoprinus birnbaumii</name>
    <dbReference type="NCBI Taxonomy" id="56174"/>
    <lineage>
        <taxon>Eukaryota</taxon>
        <taxon>Fungi</taxon>
        <taxon>Dikarya</taxon>
        <taxon>Basidiomycota</taxon>
        <taxon>Agaricomycotina</taxon>
        <taxon>Agaricomycetes</taxon>
        <taxon>Agaricomycetidae</taxon>
        <taxon>Agaricales</taxon>
        <taxon>Agaricineae</taxon>
        <taxon>Agaricaceae</taxon>
        <taxon>Leucocoprinus</taxon>
    </lineage>
</organism>
<name>A0AAD5W2R4_9AGAR</name>
<feature type="transmembrane region" description="Helical" evidence="6">
    <location>
        <begin position="590"/>
        <end position="607"/>
    </location>
</feature>